<keyword evidence="5 7" id="KW-0472">Membrane</keyword>
<keyword evidence="3 7" id="KW-0812">Transmembrane</keyword>
<feature type="domain" description="MacB-like periplasmic core" evidence="9">
    <location>
        <begin position="26"/>
        <end position="252"/>
    </location>
</feature>
<dbReference type="EMBL" id="JJMU01000002">
    <property type="protein sequence ID" value="KGE16162.1"/>
    <property type="molecule type" value="Genomic_DNA"/>
</dbReference>
<dbReference type="RefSeq" id="WP_037494481.1">
    <property type="nucleotide sequence ID" value="NZ_JJMU01000002.1"/>
</dbReference>
<dbReference type="InterPro" id="IPR050250">
    <property type="entry name" value="Macrolide_Exporter_MacB"/>
</dbReference>
<dbReference type="Pfam" id="PF02687">
    <property type="entry name" value="FtsX"/>
    <property type="match status" value="1"/>
</dbReference>
<dbReference type="PANTHER" id="PTHR30572:SF4">
    <property type="entry name" value="ABC TRANSPORTER PERMEASE YTRF"/>
    <property type="match status" value="1"/>
</dbReference>
<evidence type="ECO:0000256" key="6">
    <source>
        <dbReference type="ARBA" id="ARBA00038076"/>
    </source>
</evidence>
<organism evidence="10 11">
    <name type="scientific">Sphingobacterium deserti</name>
    <dbReference type="NCBI Taxonomy" id="1229276"/>
    <lineage>
        <taxon>Bacteria</taxon>
        <taxon>Pseudomonadati</taxon>
        <taxon>Bacteroidota</taxon>
        <taxon>Sphingobacteriia</taxon>
        <taxon>Sphingobacteriales</taxon>
        <taxon>Sphingobacteriaceae</taxon>
        <taxon>Sphingobacterium</taxon>
    </lineage>
</organism>
<evidence type="ECO:0008006" key="12">
    <source>
        <dbReference type="Google" id="ProtNLM"/>
    </source>
</evidence>
<evidence type="ECO:0000313" key="11">
    <source>
        <dbReference type="Proteomes" id="UP000031802"/>
    </source>
</evidence>
<dbReference type="GO" id="GO:0005886">
    <property type="term" value="C:plasma membrane"/>
    <property type="evidence" value="ECO:0007669"/>
    <property type="project" value="UniProtKB-SubCell"/>
</dbReference>
<reference evidence="11" key="1">
    <citation type="submission" date="2014-04" db="EMBL/GenBank/DDBJ databases">
        <title>Whole-Genome optical mapping and complete genome sequence of Sphingobacterium deserti sp. nov., a new spaces isolated from desert in the west of China.</title>
        <authorList>
            <person name="Teng C."/>
            <person name="Zhou Z."/>
            <person name="Li X."/>
            <person name="Chen M."/>
            <person name="Lin M."/>
            <person name="Wang L."/>
            <person name="Su S."/>
            <person name="Zhang C."/>
            <person name="Zhang W."/>
        </authorList>
    </citation>
    <scope>NUCLEOTIDE SEQUENCE [LARGE SCALE GENOMIC DNA]</scope>
    <source>
        <strain evidence="11">ACCC05744</strain>
    </source>
</reference>
<dbReference type="Proteomes" id="UP000031802">
    <property type="component" value="Unassembled WGS sequence"/>
</dbReference>
<accession>A0A0B8T3M6</accession>
<keyword evidence="11" id="KW-1185">Reference proteome</keyword>
<evidence type="ECO:0000256" key="4">
    <source>
        <dbReference type="ARBA" id="ARBA00022989"/>
    </source>
</evidence>
<evidence type="ECO:0000313" key="10">
    <source>
        <dbReference type="EMBL" id="KGE16162.1"/>
    </source>
</evidence>
<dbReference type="STRING" id="1229276.DI53_0277"/>
<comment type="similarity">
    <text evidence="6">Belongs to the ABC-4 integral membrane protein family.</text>
</comment>
<name>A0A0B8T3M6_9SPHI</name>
<protein>
    <recommendedName>
        <fullName evidence="12">ABC transporter efflux protein</fullName>
    </recommendedName>
</protein>
<feature type="transmembrane region" description="Helical" evidence="7">
    <location>
        <begin position="374"/>
        <end position="398"/>
    </location>
</feature>
<dbReference type="PANTHER" id="PTHR30572">
    <property type="entry name" value="MEMBRANE COMPONENT OF TRANSPORTER-RELATED"/>
    <property type="match status" value="1"/>
</dbReference>
<evidence type="ECO:0000259" key="8">
    <source>
        <dbReference type="Pfam" id="PF02687"/>
    </source>
</evidence>
<gene>
    <name evidence="10" type="ORF">DI53_0277</name>
</gene>
<evidence type="ECO:0000256" key="2">
    <source>
        <dbReference type="ARBA" id="ARBA00022475"/>
    </source>
</evidence>
<sequence>MFLVFTLIKESFLFAVSALKDNRTRTLLSLLGVTIGIMTIIGVLSAVDTLRDNLEESVRKIGSRVLYIEKWPWDGGPDFPWWKYVNRPEPKYGDFEAMKARMTTAEEVAYSINIGDVTAKYKNNSASNVSIVGATHGILTIGNLDIVDGRYFSEQESRAGTNSVILGATIAEGLFPVEEPIGKYVTLMGRKLQVIGVLKKEGSGILIDVSNDDVAYIPFSLARNMVNFENYSPSISIEVKPNITLEEAESELIGIMRSIRRLPPTREDDFSVNKTTLITAQLDQMFAVINLAGFSIGIFSILVGGFGIANIMFVSVRERTNLIGIQKALGAKQFFILSQFLIESILLCLIGGAMGLLCVYGLAALVQALLDFKVIVSMQMVILTTTLSTVIGLVAGIVPAINAASMDPVEAIRSK</sequence>
<dbReference type="InterPro" id="IPR003838">
    <property type="entry name" value="ABC3_permease_C"/>
</dbReference>
<keyword evidence="4 7" id="KW-1133">Transmembrane helix</keyword>
<evidence type="ECO:0000256" key="5">
    <source>
        <dbReference type="ARBA" id="ARBA00023136"/>
    </source>
</evidence>
<evidence type="ECO:0000256" key="1">
    <source>
        <dbReference type="ARBA" id="ARBA00004651"/>
    </source>
</evidence>
<dbReference type="Pfam" id="PF12704">
    <property type="entry name" value="MacB_PCD"/>
    <property type="match status" value="1"/>
</dbReference>
<evidence type="ECO:0000256" key="7">
    <source>
        <dbReference type="SAM" id="Phobius"/>
    </source>
</evidence>
<proteinExistence type="inferred from homology"/>
<dbReference type="InterPro" id="IPR025857">
    <property type="entry name" value="MacB_PCD"/>
</dbReference>
<dbReference type="GO" id="GO:0022857">
    <property type="term" value="F:transmembrane transporter activity"/>
    <property type="evidence" value="ECO:0007669"/>
    <property type="project" value="TreeGrafter"/>
</dbReference>
<dbReference type="AlphaFoldDB" id="A0A0B8T3M6"/>
<comment type="subcellular location">
    <subcellularLocation>
        <location evidence="1">Cell membrane</location>
        <topology evidence="1">Multi-pass membrane protein</topology>
    </subcellularLocation>
</comment>
<dbReference type="OrthoDB" id="9770036at2"/>
<feature type="transmembrane region" description="Helical" evidence="7">
    <location>
        <begin position="334"/>
        <end position="362"/>
    </location>
</feature>
<feature type="domain" description="ABC3 transporter permease C-terminal" evidence="8">
    <location>
        <begin position="295"/>
        <end position="408"/>
    </location>
</feature>
<evidence type="ECO:0000256" key="3">
    <source>
        <dbReference type="ARBA" id="ARBA00022692"/>
    </source>
</evidence>
<reference evidence="10 11" key="2">
    <citation type="journal article" date="2015" name="PLoS ONE">
        <title>Whole-Genome Optical Mapping and Finished Genome Sequence of Sphingobacterium deserti sp. nov., a New Species Isolated from the Western Desert of China.</title>
        <authorList>
            <person name="Teng C."/>
            <person name="Zhou Z."/>
            <person name="Molnar I."/>
            <person name="Li X."/>
            <person name="Tang R."/>
            <person name="Chen M."/>
            <person name="Wang L."/>
            <person name="Su S."/>
            <person name="Zhang W."/>
            <person name="Lin M."/>
        </authorList>
    </citation>
    <scope>NUCLEOTIDE SEQUENCE [LARGE SCALE GENOMIC DNA]</scope>
    <source>
        <strain evidence="11">ACCC05744</strain>
    </source>
</reference>
<dbReference type="PATRIC" id="fig|1229276.3.peg.286"/>
<feature type="transmembrane region" description="Helical" evidence="7">
    <location>
        <begin position="285"/>
        <end position="313"/>
    </location>
</feature>
<feature type="transmembrane region" description="Helical" evidence="7">
    <location>
        <begin position="27"/>
        <end position="47"/>
    </location>
</feature>
<dbReference type="eggNOG" id="COG0577">
    <property type="taxonomic scope" value="Bacteria"/>
</dbReference>
<keyword evidence="2" id="KW-1003">Cell membrane</keyword>
<evidence type="ECO:0000259" key="9">
    <source>
        <dbReference type="Pfam" id="PF12704"/>
    </source>
</evidence>
<comment type="caution">
    <text evidence="10">The sequence shown here is derived from an EMBL/GenBank/DDBJ whole genome shotgun (WGS) entry which is preliminary data.</text>
</comment>